<dbReference type="AlphaFoldDB" id="A0A0F9GRR9"/>
<proteinExistence type="predicted"/>
<organism evidence="1">
    <name type="scientific">marine sediment metagenome</name>
    <dbReference type="NCBI Taxonomy" id="412755"/>
    <lineage>
        <taxon>unclassified sequences</taxon>
        <taxon>metagenomes</taxon>
        <taxon>ecological metagenomes</taxon>
    </lineage>
</organism>
<comment type="caution">
    <text evidence="1">The sequence shown here is derived from an EMBL/GenBank/DDBJ whole genome shotgun (WGS) entry which is preliminary data.</text>
</comment>
<evidence type="ECO:0000313" key="1">
    <source>
        <dbReference type="EMBL" id="KKL72120.1"/>
    </source>
</evidence>
<dbReference type="SUPFAM" id="SSF53300">
    <property type="entry name" value="vWA-like"/>
    <property type="match status" value="1"/>
</dbReference>
<reference evidence="1" key="1">
    <citation type="journal article" date="2015" name="Nature">
        <title>Complex archaea that bridge the gap between prokaryotes and eukaryotes.</title>
        <authorList>
            <person name="Spang A."/>
            <person name="Saw J.H."/>
            <person name="Jorgensen S.L."/>
            <person name="Zaremba-Niedzwiedzka K."/>
            <person name="Martijn J."/>
            <person name="Lind A.E."/>
            <person name="van Eijk R."/>
            <person name="Schleper C."/>
            <person name="Guy L."/>
            <person name="Ettema T.J."/>
        </authorList>
    </citation>
    <scope>NUCLEOTIDE SEQUENCE</scope>
</reference>
<dbReference type="InterPro" id="IPR036465">
    <property type="entry name" value="vWFA_dom_sf"/>
</dbReference>
<name>A0A0F9GRR9_9ZZZZ</name>
<accession>A0A0F9GRR9</accession>
<sequence>MKRLITITVILFTISVPVMVWAAASKEGASSSARGKYLAGQGIIVPPQEVYIDSYIAHINYHYPRLENEVGITLYSGHRQVSSGGQEEIIQIGIQGRELGFEELPPMNLAFVIDRSGSMSGWKMEWVKESFYIFIERMREQDFVALVVFDDSAQVVLPST</sequence>
<dbReference type="Gene3D" id="3.40.50.410">
    <property type="entry name" value="von Willebrand factor, type A domain"/>
    <property type="match status" value="1"/>
</dbReference>
<protein>
    <submittedName>
        <fullName evidence="1">Uncharacterized protein</fullName>
    </submittedName>
</protein>
<dbReference type="EMBL" id="LAZR01025370">
    <property type="protein sequence ID" value="KKL72120.1"/>
    <property type="molecule type" value="Genomic_DNA"/>
</dbReference>
<gene>
    <name evidence="1" type="ORF">LCGC14_2088090</name>
</gene>